<name>A0AAU7YPC5_9FLOR</name>
<sequence length="163" mass="19963">MDFLLISIEAINLYNLDENHKYQMNSIQTNTHLNNLFLIRCGNLLRHPKSYALYNFKETIEAIYYIHKSIHNSRMQKKINNTLRNIYKNNELNNVKQYLDRFKYIYYKTQNYYNTKSKLYFYESYITEIAIFNLYIMHILGNEHGIYFLVKYLKSPSYIYRNL</sequence>
<dbReference type="EMBL" id="PP942170">
    <property type="protein sequence ID" value="XCA55592.1"/>
    <property type="molecule type" value="Genomic_DNA"/>
</dbReference>
<organism evidence="1">
    <name type="scientific">Gracilaria hainanensis</name>
    <dbReference type="NCBI Taxonomy" id="2871843"/>
    <lineage>
        <taxon>Eukaryota</taxon>
        <taxon>Rhodophyta</taxon>
        <taxon>Florideophyceae</taxon>
        <taxon>Rhodymeniophycidae</taxon>
        <taxon>Gracilariales</taxon>
        <taxon>Gracilariaceae</taxon>
        <taxon>Gracilaria</taxon>
    </lineage>
</organism>
<accession>A0AAU7YPC5</accession>
<geneLocation type="chloroplast" evidence="1"/>
<keyword evidence="1" id="KW-0934">Plastid</keyword>
<dbReference type="AlphaFoldDB" id="A0AAU7YPC5"/>
<keyword evidence="1" id="KW-0150">Chloroplast</keyword>
<gene>
    <name evidence="1" type="primary">orf163</name>
</gene>
<proteinExistence type="predicted"/>
<reference evidence="1" key="1">
    <citation type="submission" date="2024-06" db="EMBL/GenBank/DDBJ databases">
        <title>The complete plastid genome and phylogenetic analysis of Gracilaria hainanensis.</title>
        <authorList>
            <person name="Tan H."/>
            <person name="Li N."/>
        </authorList>
    </citation>
    <scope>NUCLEOTIDE SEQUENCE</scope>
</reference>
<protein>
    <submittedName>
        <fullName evidence="1">Uncharacterized protein</fullName>
    </submittedName>
</protein>
<evidence type="ECO:0000313" key="1">
    <source>
        <dbReference type="EMBL" id="XCA55592.1"/>
    </source>
</evidence>